<accession>A0AAQ4DY46</accession>
<sequence>MALKKGCCITALYSSPAANGFNGVDGHGQATVERGFSVNRQVCVENLKSLSYISQRVICDAIDKAGGILNIPVTKELRTSVSAARHRYQAYLEAQKKEQLEEAKESKRRLVEEEIDTLKRKKVRPEATVADLTASADNLAEKAEETGDVVHIVKSNCLRKTAKSKTEELLNIKQEIITKLQELS</sequence>
<organism evidence="2 3">
    <name type="scientific">Amblyomma americanum</name>
    <name type="common">Lone star tick</name>
    <dbReference type="NCBI Taxonomy" id="6943"/>
    <lineage>
        <taxon>Eukaryota</taxon>
        <taxon>Metazoa</taxon>
        <taxon>Ecdysozoa</taxon>
        <taxon>Arthropoda</taxon>
        <taxon>Chelicerata</taxon>
        <taxon>Arachnida</taxon>
        <taxon>Acari</taxon>
        <taxon>Parasitiformes</taxon>
        <taxon>Ixodida</taxon>
        <taxon>Ixodoidea</taxon>
        <taxon>Ixodidae</taxon>
        <taxon>Amblyomminae</taxon>
        <taxon>Amblyomma</taxon>
    </lineage>
</organism>
<feature type="coiled-coil region" evidence="1">
    <location>
        <begin position="93"/>
        <end position="121"/>
    </location>
</feature>
<name>A0AAQ4DY46_AMBAM</name>
<dbReference type="Proteomes" id="UP001321473">
    <property type="component" value="Unassembled WGS sequence"/>
</dbReference>
<keyword evidence="1" id="KW-0175">Coiled coil</keyword>
<evidence type="ECO:0000313" key="3">
    <source>
        <dbReference type="Proteomes" id="UP001321473"/>
    </source>
</evidence>
<reference evidence="2 3" key="1">
    <citation type="journal article" date="2023" name="Arcadia Sci">
        <title>De novo assembly of a long-read Amblyomma americanum tick genome.</title>
        <authorList>
            <person name="Chou S."/>
            <person name="Poskanzer K.E."/>
            <person name="Rollins M."/>
            <person name="Thuy-Boun P.S."/>
        </authorList>
    </citation>
    <scope>NUCLEOTIDE SEQUENCE [LARGE SCALE GENOMIC DNA]</scope>
    <source>
        <strain evidence="2">F_SG_1</strain>
        <tissue evidence="2">Salivary glands</tissue>
    </source>
</reference>
<dbReference type="EMBL" id="JARKHS020025510">
    <property type="protein sequence ID" value="KAK8767386.1"/>
    <property type="molecule type" value="Genomic_DNA"/>
</dbReference>
<protein>
    <submittedName>
        <fullName evidence="2">Uncharacterized protein</fullName>
    </submittedName>
</protein>
<dbReference type="AlphaFoldDB" id="A0AAQ4DY46"/>
<evidence type="ECO:0000256" key="1">
    <source>
        <dbReference type="SAM" id="Coils"/>
    </source>
</evidence>
<proteinExistence type="predicted"/>
<keyword evidence="3" id="KW-1185">Reference proteome</keyword>
<evidence type="ECO:0000313" key="2">
    <source>
        <dbReference type="EMBL" id="KAK8767386.1"/>
    </source>
</evidence>
<gene>
    <name evidence="2" type="ORF">V5799_005832</name>
</gene>
<comment type="caution">
    <text evidence="2">The sequence shown here is derived from an EMBL/GenBank/DDBJ whole genome shotgun (WGS) entry which is preliminary data.</text>
</comment>